<keyword evidence="1" id="KW-0732">Signal</keyword>
<comment type="caution">
    <text evidence="2">The sequence shown here is derived from an EMBL/GenBank/DDBJ whole genome shotgun (WGS) entry which is preliminary data.</text>
</comment>
<organism evidence="2 3">
    <name type="scientific">Acinetobacter pseudolwoffii</name>
    <dbReference type="NCBI Taxonomy" id="2053287"/>
    <lineage>
        <taxon>Bacteria</taxon>
        <taxon>Pseudomonadati</taxon>
        <taxon>Pseudomonadota</taxon>
        <taxon>Gammaproteobacteria</taxon>
        <taxon>Moraxellales</taxon>
        <taxon>Moraxellaceae</taxon>
        <taxon>Acinetobacter</taxon>
    </lineage>
</organism>
<dbReference type="Proteomes" id="UP000242351">
    <property type="component" value="Unassembled WGS sequence"/>
</dbReference>
<feature type="chain" id="PRO_5014197235" description="DUF3131 domain-containing protein" evidence="1">
    <location>
        <begin position="29"/>
        <end position="409"/>
    </location>
</feature>
<gene>
    <name evidence="2" type="ORF">CU320_01705</name>
</gene>
<proteinExistence type="predicted"/>
<reference evidence="2 3" key="1">
    <citation type="submission" date="2017-11" db="EMBL/GenBank/DDBJ databases">
        <authorList>
            <person name="Han C.G."/>
        </authorList>
    </citation>
    <scope>NUCLEOTIDE SEQUENCE [LARGE SCALE GENOMIC DNA]</scope>
    <source>
        <strain evidence="2 3">ANC 5347</strain>
    </source>
</reference>
<dbReference type="EMBL" id="PGOZ01000001">
    <property type="protein sequence ID" value="PJI34076.1"/>
    <property type="molecule type" value="Genomic_DNA"/>
</dbReference>
<accession>A0A2H9UQU6</accession>
<evidence type="ECO:0000313" key="3">
    <source>
        <dbReference type="Proteomes" id="UP000242351"/>
    </source>
</evidence>
<evidence type="ECO:0000256" key="1">
    <source>
        <dbReference type="SAM" id="SignalP"/>
    </source>
</evidence>
<name>A0A2H9UQU6_9GAMM</name>
<sequence length="409" mass="47931">MFKIPCKKIFLVTLVSFTTLLNTTNTLANSKSGAQAHLKTNTWQSYKRYNASHFLMIPMFYAYEKEDKELQKDLDSYVKSFFETKGNKLDFKSNSQRLNDTQFLYFLTTYAVLSGNKYPQYTNKMLQDIQDIWSSVPAWQWGKKPFNNLKQRLDWKMQADPNVGFNRAIIDEEFFTLGAAANLSRIYPDNSTLKEINRYTVQIYKQRSTINNGRWLFDVGAWDNHPTFAYSGYSDTKNITVKKPKKDIVTDSAHFMRMPILLWSFQGAFPKDSQEHLQFKNYRLGLEKQFFDKVIVRKNNRILMNNFMDGSNGVFRWEYPSLGKGKGYGPYDLTPTLGMAWWALLPGTRIQNLYKDYYKQIKTSNKQANCESMMQDKLIGKKSKNDFKLTDCMYLFNTQLASKINDKRM</sequence>
<evidence type="ECO:0000313" key="2">
    <source>
        <dbReference type="EMBL" id="PJI34076.1"/>
    </source>
</evidence>
<reference evidence="2 3" key="2">
    <citation type="submission" date="2017-12" db="EMBL/GenBank/DDBJ databases">
        <title>Revising the taxonomy of the Acinetobacter lwoffii group: the description of Acinetobacter pseudolwoffii sp. nov. and emended description of Acinetobacter lwoffii.</title>
        <authorList>
            <person name="Nemec A."/>
        </authorList>
    </citation>
    <scope>NUCLEOTIDE SEQUENCE [LARGE SCALE GENOMIC DNA]</scope>
    <source>
        <strain evidence="2 3">ANC 5347</strain>
    </source>
</reference>
<feature type="signal peptide" evidence="1">
    <location>
        <begin position="1"/>
        <end position="28"/>
    </location>
</feature>
<evidence type="ECO:0008006" key="4">
    <source>
        <dbReference type="Google" id="ProtNLM"/>
    </source>
</evidence>
<dbReference type="AlphaFoldDB" id="A0A2H9UQU6"/>
<protein>
    <recommendedName>
        <fullName evidence="4">DUF3131 domain-containing protein</fullName>
    </recommendedName>
</protein>
<dbReference type="RefSeq" id="WP_100357091.1">
    <property type="nucleotide sequence ID" value="NZ_PGOZ01000001.1"/>
</dbReference>